<sequence>MPFPASVRIVEVAPRDGLQNETKAVSPDVKVELIERLSTAGCRTIEAGSFVSPKWVPRMADTAEVLSRIRRVSGVAYPVLVPNLRGLEAAIAARCEEVAVFASASEAFSQRNINCSISESLDRFAPVLAMAREHGIRVRGYVSCVLGCPYQGAVDPIDVASVSRRLFEAGCYEISLGDTIGTGTPFNAVKMVETVAEDVPIERLALHFHDTYGQALANIYACLGLGVSVIDAAVGGIGGCPYAKGATGNVATEDLVYMLDGMNVETGIDLSQLIDAARFISEKLGNRPNSHLACSLDRG</sequence>
<dbReference type="Gene3D" id="3.20.20.70">
    <property type="entry name" value="Aldolase class I"/>
    <property type="match status" value="1"/>
</dbReference>
<keyword evidence="8" id="KW-1185">Reference proteome</keyword>
<dbReference type="RefSeq" id="WP_116681760.1">
    <property type="nucleotide sequence ID" value="NZ_QURL01000001.1"/>
</dbReference>
<evidence type="ECO:0000313" key="8">
    <source>
        <dbReference type="Proteomes" id="UP000264310"/>
    </source>
</evidence>
<evidence type="ECO:0000256" key="3">
    <source>
        <dbReference type="ARBA" id="ARBA00012910"/>
    </source>
</evidence>
<proteinExistence type="inferred from homology"/>
<dbReference type="EMBL" id="QURL01000001">
    <property type="protein sequence ID" value="RFC66507.1"/>
    <property type="molecule type" value="Genomic_DNA"/>
</dbReference>
<comment type="similarity">
    <text evidence="2">Belongs to the HMG-CoA lyase family.</text>
</comment>
<dbReference type="Pfam" id="PF00682">
    <property type="entry name" value="HMGL-like"/>
    <property type="match status" value="1"/>
</dbReference>
<dbReference type="PROSITE" id="PS50991">
    <property type="entry name" value="PYR_CT"/>
    <property type="match status" value="1"/>
</dbReference>
<dbReference type="FunFam" id="3.20.20.70:FF:000201">
    <property type="entry name" value="Hydroxymethylglutaryl-CoA lyase"/>
    <property type="match status" value="1"/>
</dbReference>
<dbReference type="InterPro" id="IPR043594">
    <property type="entry name" value="HMGL"/>
</dbReference>
<dbReference type="CDD" id="cd07938">
    <property type="entry name" value="DRE_TIM_HMGL"/>
    <property type="match status" value="1"/>
</dbReference>
<accession>A0A371XB93</accession>
<dbReference type="GO" id="GO:0004419">
    <property type="term" value="F:hydroxymethylglutaryl-CoA lyase activity"/>
    <property type="evidence" value="ECO:0007669"/>
    <property type="project" value="UniProtKB-EC"/>
</dbReference>
<evidence type="ECO:0000256" key="4">
    <source>
        <dbReference type="ARBA" id="ARBA00022723"/>
    </source>
</evidence>
<keyword evidence="5 7" id="KW-0456">Lyase</keyword>
<keyword evidence="4" id="KW-0479">Metal-binding</keyword>
<dbReference type="InterPro" id="IPR013785">
    <property type="entry name" value="Aldolase_TIM"/>
</dbReference>
<dbReference type="InterPro" id="IPR000891">
    <property type="entry name" value="PYR_CT"/>
</dbReference>
<evidence type="ECO:0000313" key="7">
    <source>
        <dbReference type="EMBL" id="RFC66507.1"/>
    </source>
</evidence>
<evidence type="ECO:0000259" key="6">
    <source>
        <dbReference type="PROSITE" id="PS50991"/>
    </source>
</evidence>
<dbReference type="NCBIfam" id="NF004283">
    <property type="entry name" value="PRK05692.1"/>
    <property type="match status" value="1"/>
</dbReference>
<dbReference type="Proteomes" id="UP000264310">
    <property type="component" value="Unassembled WGS sequence"/>
</dbReference>
<dbReference type="GO" id="GO:0046872">
    <property type="term" value="F:metal ion binding"/>
    <property type="evidence" value="ECO:0007669"/>
    <property type="project" value="UniProtKB-KW"/>
</dbReference>
<feature type="domain" description="Pyruvate carboxyltransferase" evidence="6">
    <location>
        <begin position="7"/>
        <end position="274"/>
    </location>
</feature>
<dbReference type="GO" id="GO:0046951">
    <property type="term" value="P:ketone body biosynthetic process"/>
    <property type="evidence" value="ECO:0007669"/>
    <property type="project" value="TreeGrafter"/>
</dbReference>
<dbReference type="EC" id="4.1.3.4" evidence="3"/>
<comment type="pathway">
    <text evidence="1">Metabolic intermediate metabolism; (S)-3-hydroxy-3-methylglutaryl-CoA degradation; acetoacetate from (S)-3-hydroxy-3-methylglutaryl-CoA: step 1/1.</text>
</comment>
<dbReference type="GO" id="GO:0006552">
    <property type="term" value="P:L-leucine catabolic process"/>
    <property type="evidence" value="ECO:0007669"/>
    <property type="project" value="TreeGrafter"/>
</dbReference>
<name>A0A371XB93_9HYPH</name>
<evidence type="ECO:0000256" key="5">
    <source>
        <dbReference type="ARBA" id="ARBA00023239"/>
    </source>
</evidence>
<comment type="caution">
    <text evidence="7">The sequence shown here is derived from an EMBL/GenBank/DDBJ whole genome shotgun (WGS) entry which is preliminary data.</text>
</comment>
<reference evidence="7 8" key="1">
    <citation type="submission" date="2018-08" db="EMBL/GenBank/DDBJ databases">
        <title>Fulvimarina sp. 85, whole genome shotgun sequence.</title>
        <authorList>
            <person name="Tuo L."/>
        </authorList>
    </citation>
    <scope>NUCLEOTIDE SEQUENCE [LARGE SCALE GENOMIC DNA]</scope>
    <source>
        <strain evidence="7 8">85</strain>
    </source>
</reference>
<dbReference type="PANTHER" id="PTHR42738:SF7">
    <property type="entry name" value="HYDROXYMETHYLGLUTARYL-COA LYASE"/>
    <property type="match status" value="1"/>
</dbReference>
<evidence type="ECO:0000256" key="2">
    <source>
        <dbReference type="ARBA" id="ARBA00009405"/>
    </source>
</evidence>
<organism evidence="7 8">
    <name type="scientific">Fulvimarina endophytica</name>
    <dbReference type="NCBI Taxonomy" id="2293836"/>
    <lineage>
        <taxon>Bacteria</taxon>
        <taxon>Pseudomonadati</taxon>
        <taxon>Pseudomonadota</taxon>
        <taxon>Alphaproteobacteria</taxon>
        <taxon>Hyphomicrobiales</taxon>
        <taxon>Aurantimonadaceae</taxon>
        <taxon>Fulvimarina</taxon>
    </lineage>
</organism>
<dbReference type="PANTHER" id="PTHR42738">
    <property type="entry name" value="HYDROXYMETHYLGLUTARYL-COA LYASE"/>
    <property type="match status" value="1"/>
</dbReference>
<dbReference type="AlphaFoldDB" id="A0A371XB93"/>
<dbReference type="OrthoDB" id="9784013at2"/>
<dbReference type="SUPFAM" id="SSF51569">
    <property type="entry name" value="Aldolase"/>
    <property type="match status" value="1"/>
</dbReference>
<protein>
    <recommendedName>
        <fullName evidence="3">hydroxymethylglutaryl-CoA lyase</fullName>
        <ecNumber evidence="3">4.1.3.4</ecNumber>
    </recommendedName>
</protein>
<evidence type="ECO:0000256" key="1">
    <source>
        <dbReference type="ARBA" id="ARBA00005143"/>
    </source>
</evidence>
<gene>
    <name evidence="7" type="ORF">DYI37_00215</name>
</gene>